<reference evidence="1 2" key="1">
    <citation type="submission" date="2019-06" db="EMBL/GenBank/DDBJ databases">
        <title>Complete genome sequence of Antarcticibacterium flavum KCTC 52984T from an Antarctic marine sediment.</title>
        <authorList>
            <person name="Lee Y.M."/>
            <person name="Shin S.C."/>
        </authorList>
    </citation>
    <scope>NUCLEOTIDE SEQUENCE [LARGE SCALE GENOMIC DNA]</scope>
    <source>
        <strain evidence="1 2">KCTC 52984</strain>
    </source>
</reference>
<dbReference type="InterPro" id="IPR046038">
    <property type="entry name" value="DUF5996"/>
</dbReference>
<keyword evidence="2" id="KW-1185">Reference proteome</keyword>
<sequence>MENKWPVLSYENGKKTYETLHMFTQILGKIKLETLPWQNHSWHVTLKFTPTGLTTNTLPYKDIFFQIDLDLVKHILKITTSRGEKRTFELRGLSVSSFNERLFNELRELKIAIEIYGKPVEIEHPIPFAEDNMHNTYDPVQAGDLHHALLAMQQVFFEFKCGFKGKSSDVHFFWGSFDLAVSFFSGRKAPEHPGGFPNLANWVAVEAYSHEVMSFGFWPGSEALPEAAFYSYLYPEPEGYKEAAIKPGEAYYHPNLREFVLPYKAVANAKDPNKKLKEFLESAYSAGTNLANWNMDLLE</sequence>
<evidence type="ECO:0000313" key="2">
    <source>
        <dbReference type="Proteomes" id="UP000309016"/>
    </source>
</evidence>
<organism evidence="1 2">
    <name type="scientific">Antarcticibacterium flavum</name>
    <dbReference type="NCBI Taxonomy" id="2058175"/>
    <lineage>
        <taxon>Bacteria</taxon>
        <taxon>Pseudomonadati</taxon>
        <taxon>Bacteroidota</taxon>
        <taxon>Flavobacteriia</taxon>
        <taxon>Flavobacteriales</taxon>
        <taxon>Flavobacteriaceae</taxon>
        <taxon>Antarcticibacterium</taxon>
    </lineage>
</organism>
<dbReference type="RefSeq" id="WP_139065017.1">
    <property type="nucleotide sequence ID" value="NZ_CP040812.1"/>
</dbReference>
<name>A0A5B7X191_9FLAO</name>
<dbReference type="AlphaFoldDB" id="A0A5B7X191"/>
<gene>
    <name evidence="1" type="ORF">FHG64_03020</name>
</gene>
<dbReference type="KEGG" id="afla:FHG64_03020"/>
<dbReference type="EMBL" id="CP040812">
    <property type="protein sequence ID" value="QCY68442.1"/>
    <property type="molecule type" value="Genomic_DNA"/>
</dbReference>
<accession>A0A5B7X191</accession>
<protein>
    <submittedName>
        <fullName evidence="1">Uncharacterized protein</fullName>
    </submittedName>
</protein>
<dbReference type="Pfam" id="PF19459">
    <property type="entry name" value="DUF5996"/>
    <property type="match status" value="1"/>
</dbReference>
<dbReference type="Proteomes" id="UP000309016">
    <property type="component" value="Chromosome"/>
</dbReference>
<dbReference type="OrthoDB" id="9800945at2"/>
<proteinExistence type="predicted"/>
<evidence type="ECO:0000313" key="1">
    <source>
        <dbReference type="EMBL" id="QCY68442.1"/>
    </source>
</evidence>